<evidence type="ECO:0000313" key="6">
    <source>
        <dbReference type="EMBL" id="MDT0338838.1"/>
    </source>
</evidence>
<dbReference type="GO" id="GO:0004674">
    <property type="term" value="F:protein serine/threonine kinase activity"/>
    <property type="evidence" value="ECO:0007669"/>
    <property type="project" value="TreeGrafter"/>
</dbReference>
<dbReference type="Pfam" id="PF07804">
    <property type="entry name" value="HipA_C"/>
    <property type="match status" value="1"/>
</dbReference>
<comment type="caution">
    <text evidence="6">The sequence shown here is derived from an EMBL/GenBank/DDBJ whole genome shotgun (WGS) entry which is preliminary data.</text>
</comment>
<dbReference type="NCBIfam" id="TIGR03071">
    <property type="entry name" value="couple_hipA"/>
    <property type="match status" value="1"/>
</dbReference>
<dbReference type="Pfam" id="PF13657">
    <property type="entry name" value="Couple_hipA"/>
    <property type="match status" value="1"/>
</dbReference>
<dbReference type="PANTHER" id="PTHR37419:SF1">
    <property type="entry name" value="SERINE_THREONINE-PROTEIN KINASE TOXIN HIPA"/>
    <property type="match status" value="1"/>
</dbReference>
<comment type="similarity">
    <text evidence="1">Belongs to the HipA Ser/Thr kinase family.</text>
</comment>
<sequence length="434" mass="48004">MNRQLNVFIDEKPVGQLFENTGVWSFRYEQDWLRTGHELSPGIPLTAGLHQDEGTMRPVQWFFDNLLPEEGARLELMAFMRTDVAQTVDAWSMLEHFGAESAGAITLLAPGATLPPSTLVPLSDQELETRIRAMPRQPLSATAPKKMSLAGAQQKIAVVLQNGQLFEPTGGLASTHILKPDVLSAHYPSSAGNEWFCARLAQRLGLRVPKVELRYVPSPVYIVERFDRRIEGDRVRRLHTLDAAQVLSLSAAAKYAHSGIRALLDILEKCRTPATARTVLFRWTLFNILIGNSDAHLKNLSLYAGTDGYELAPHYDLLSIGAWARPELLGPGEACWPAIPMSFPVAEARHYSELTLAHLQTFAQQLGVGNISFQREVSRMADQIEAASLALQDEFAARSDVPAHLRASQLRMLGSIHHLPIKTMVMQLGAAARV</sequence>
<evidence type="ECO:0000259" key="4">
    <source>
        <dbReference type="Pfam" id="PF07804"/>
    </source>
</evidence>
<dbReference type="InterPro" id="IPR017508">
    <property type="entry name" value="HipA_N1"/>
</dbReference>
<dbReference type="EMBL" id="JAVRAA010000010">
    <property type="protein sequence ID" value="MDT0338838.1"/>
    <property type="molecule type" value="Genomic_DNA"/>
</dbReference>
<keyword evidence="2" id="KW-0808">Transferase</keyword>
<dbReference type="Gene3D" id="1.10.1070.20">
    <property type="match status" value="1"/>
</dbReference>
<dbReference type="InterPro" id="IPR052028">
    <property type="entry name" value="HipA_Ser/Thr_kinase"/>
</dbReference>
<keyword evidence="3" id="KW-0418">Kinase</keyword>
<evidence type="ECO:0000256" key="1">
    <source>
        <dbReference type="ARBA" id="ARBA00010164"/>
    </source>
</evidence>
<reference evidence="6" key="1">
    <citation type="submission" date="2023-02" db="EMBL/GenBank/DDBJ databases">
        <title>Description of Herbaspirillum huttiense subsp. nephrolepsisexaltata and Herbaspirillum huttiense subsp. lycopersicon.</title>
        <authorList>
            <person name="Poudel M."/>
            <person name="Sharma A."/>
            <person name="Goss E."/>
            <person name="Tapia J.H."/>
            <person name="Harmon C.M."/>
            <person name="Jones J.B."/>
        </authorList>
    </citation>
    <scope>NUCLEOTIDE SEQUENCE</scope>
    <source>
        <strain evidence="6">NC40101</strain>
    </source>
</reference>
<gene>
    <name evidence="6" type="ORF">RJN63_18530</name>
</gene>
<name>A0AAE4GCE9_9BURK</name>
<dbReference type="InterPro" id="IPR012893">
    <property type="entry name" value="HipA-like_C"/>
</dbReference>
<dbReference type="RefSeq" id="WP_034341093.1">
    <property type="nucleotide sequence ID" value="NZ_JAVLSM010000014.1"/>
</dbReference>
<dbReference type="AlphaFoldDB" id="A0AAE4GCE9"/>
<feature type="domain" description="HipA N-terminal subdomain 1" evidence="5">
    <location>
        <begin position="5"/>
        <end position="107"/>
    </location>
</feature>
<evidence type="ECO:0000256" key="3">
    <source>
        <dbReference type="ARBA" id="ARBA00022777"/>
    </source>
</evidence>
<proteinExistence type="inferred from homology"/>
<evidence type="ECO:0000259" key="5">
    <source>
        <dbReference type="Pfam" id="PF13657"/>
    </source>
</evidence>
<evidence type="ECO:0000256" key="2">
    <source>
        <dbReference type="ARBA" id="ARBA00022679"/>
    </source>
</evidence>
<accession>A0AAE4GCE9</accession>
<dbReference type="CDD" id="cd17809">
    <property type="entry name" value="HipA_So_like"/>
    <property type="match status" value="1"/>
</dbReference>
<dbReference type="GO" id="GO:0005829">
    <property type="term" value="C:cytosol"/>
    <property type="evidence" value="ECO:0007669"/>
    <property type="project" value="TreeGrafter"/>
</dbReference>
<organism evidence="6">
    <name type="scientific">Herbaspirillum huttiense subsp. nephrolepidis</name>
    <dbReference type="NCBI Taxonomy" id="3075126"/>
    <lineage>
        <taxon>Bacteria</taxon>
        <taxon>Pseudomonadati</taxon>
        <taxon>Pseudomonadota</taxon>
        <taxon>Betaproteobacteria</taxon>
        <taxon>Burkholderiales</taxon>
        <taxon>Oxalobacteraceae</taxon>
        <taxon>Herbaspirillum</taxon>
    </lineage>
</organism>
<feature type="domain" description="HipA-like C-terminal" evidence="4">
    <location>
        <begin position="147"/>
        <end position="386"/>
    </location>
</feature>
<protein>
    <submittedName>
        <fullName evidence="6">HipA domain-containing protein</fullName>
    </submittedName>
</protein>
<dbReference type="PANTHER" id="PTHR37419">
    <property type="entry name" value="SERINE/THREONINE-PROTEIN KINASE TOXIN HIPA"/>
    <property type="match status" value="1"/>
</dbReference>